<dbReference type="Gene3D" id="2.40.50.100">
    <property type="match status" value="1"/>
</dbReference>
<protein>
    <submittedName>
        <fullName evidence="2">Exosome complex exonuclease rrp4</fullName>
    </submittedName>
</protein>
<dbReference type="GO" id="GO:0000177">
    <property type="term" value="C:cytoplasmic exosome (RNase complex)"/>
    <property type="evidence" value="ECO:0007669"/>
    <property type="project" value="TreeGrafter"/>
</dbReference>
<dbReference type="GO" id="GO:0071034">
    <property type="term" value="P:CUT catabolic process"/>
    <property type="evidence" value="ECO:0007669"/>
    <property type="project" value="TreeGrafter"/>
</dbReference>
<evidence type="ECO:0000259" key="1">
    <source>
        <dbReference type="Pfam" id="PF21266"/>
    </source>
</evidence>
<dbReference type="AlphaFoldDB" id="W7TI27"/>
<dbReference type="GO" id="GO:0004527">
    <property type="term" value="F:exonuclease activity"/>
    <property type="evidence" value="ECO:0007669"/>
    <property type="project" value="UniProtKB-KW"/>
</dbReference>
<dbReference type="GO" id="GO:0000176">
    <property type="term" value="C:nuclear exosome (RNase complex)"/>
    <property type="evidence" value="ECO:0007669"/>
    <property type="project" value="TreeGrafter"/>
</dbReference>
<proteinExistence type="predicted"/>
<dbReference type="InterPro" id="IPR048565">
    <property type="entry name" value="S1_RRP4"/>
</dbReference>
<dbReference type="PANTHER" id="PTHR21321:SF4">
    <property type="entry name" value="EXOSOME COMPLEX COMPONENT RRP4"/>
    <property type="match status" value="1"/>
</dbReference>
<sequence length="133" mass="14137">MAVRVSVIGKRSRDMALPDNGRAYVPDATVAVPGQVLMEADVDKEGGLSFIRGHGTYQEDAAERGSSVGVESNAGKVRLCAGVAGVIERVNKLVTVVPPNTRYQGAIGDLVVGRVTEVGAKRWKVDLRGHKVR</sequence>
<feature type="domain" description="RRP4 S1" evidence="1">
    <location>
        <begin position="102"/>
        <end position="129"/>
    </location>
</feature>
<keyword evidence="3" id="KW-1185">Reference proteome</keyword>
<dbReference type="Proteomes" id="UP000019335">
    <property type="component" value="Unassembled WGS sequence"/>
</dbReference>
<dbReference type="InterPro" id="IPR012340">
    <property type="entry name" value="NA-bd_OB-fold"/>
</dbReference>
<reference evidence="2 3" key="1">
    <citation type="journal article" date="2014" name="Mol. Plant">
        <title>Chromosome Scale Genome Assembly and Transcriptome Profiling of Nannochloropsis gaditana in Nitrogen Depletion.</title>
        <authorList>
            <person name="Corteggiani Carpinelli E."/>
            <person name="Telatin A."/>
            <person name="Vitulo N."/>
            <person name="Forcato C."/>
            <person name="D'Angelo M."/>
            <person name="Schiavon R."/>
            <person name="Vezzi A."/>
            <person name="Giacometti G.M."/>
            <person name="Morosinotto T."/>
            <person name="Valle G."/>
        </authorList>
    </citation>
    <scope>NUCLEOTIDE SEQUENCE [LARGE SCALE GENOMIC DNA]</scope>
    <source>
        <strain evidence="2 3">B-31</strain>
    </source>
</reference>
<feature type="non-terminal residue" evidence="2">
    <location>
        <position position="133"/>
    </location>
</feature>
<gene>
    <name evidence="2" type="ORF">Naga_101081g2</name>
</gene>
<dbReference type="GO" id="GO:0034475">
    <property type="term" value="P:U4 snRNA 3'-end processing"/>
    <property type="evidence" value="ECO:0007669"/>
    <property type="project" value="TreeGrafter"/>
</dbReference>
<accession>W7TI27</accession>
<name>W7TI27_9STRA</name>
<dbReference type="GO" id="GO:0003723">
    <property type="term" value="F:RNA binding"/>
    <property type="evidence" value="ECO:0007669"/>
    <property type="project" value="InterPro"/>
</dbReference>
<dbReference type="SUPFAM" id="SSF50249">
    <property type="entry name" value="Nucleic acid-binding proteins"/>
    <property type="match status" value="1"/>
</dbReference>
<comment type="caution">
    <text evidence="2">The sequence shown here is derived from an EMBL/GenBank/DDBJ whole genome shotgun (WGS) entry which is preliminary data.</text>
</comment>
<evidence type="ECO:0000313" key="2">
    <source>
        <dbReference type="EMBL" id="EWM20579.1"/>
    </source>
</evidence>
<dbReference type="GO" id="GO:0071038">
    <property type="term" value="P:TRAMP-dependent tRNA surveillance pathway"/>
    <property type="evidence" value="ECO:0007669"/>
    <property type="project" value="TreeGrafter"/>
</dbReference>
<keyword evidence="2" id="KW-0269">Exonuclease</keyword>
<organism evidence="2 3">
    <name type="scientific">Nannochloropsis gaditana</name>
    <dbReference type="NCBI Taxonomy" id="72520"/>
    <lineage>
        <taxon>Eukaryota</taxon>
        <taxon>Sar</taxon>
        <taxon>Stramenopiles</taxon>
        <taxon>Ochrophyta</taxon>
        <taxon>Eustigmatophyceae</taxon>
        <taxon>Eustigmatales</taxon>
        <taxon>Monodopsidaceae</taxon>
        <taxon>Nannochloropsis</taxon>
    </lineage>
</organism>
<dbReference type="EMBL" id="AZIL01002967">
    <property type="protein sequence ID" value="EWM20579.1"/>
    <property type="molecule type" value="Genomic_DNA"/>
</dbReference>
<keyword evidence="2" id="KW-0378">Hydrolase</keyword>
<dbReference type="InterPro" id="IPR026699">
    <property type="entry name" value="Exosome_RNA_bind1/RRP40/RRP4"/>
</dbReference>
<dbReference type="PANTHER" id="PTHR21321">
    <property type="entry name" value="PNAS-3 RELATED"/>
    <property type="match status" value="1"/>
</dbReference>
<dbReference type="OrthoDB" id="1650at2759"/>
<dbReference type="Pfam" id="PF21266">
    <property type="entry name" value="S1_RRP4"/>
    <property type="match status" value="1"/>
</dbReference>
<keyword evidence="2" id="KW-0540">Nuclease</keyword>
<evidence type="ECO:0000313" key="3">
    <source>
        <dbReference type="Proteomes" id="UP000019335"/>
    </source>
</evidence>
<dbReference type="GO" id="GO:0000467">
    <property type="term" value="P:exonucleolytic trimming to generate mature 3'-end of 5.8S rRNA from tricistronic rRNA transcript (SSU-rRNA, 5.8S rRNA, LSU-rRNA)"/>
    <property type="evidence" value="ECO:0007669"/>
    <property type="project" value="TreeGrafter"/>
</dbReference>
<dbReference type="GO" id="GO:0071035">
    <property type="term" value="P:nuclear polyadenylation-dependent rRNA catabolic process"/>
    <property type="evidence" value="ECO:0007669"/>
    <property type="project" value="TreeGrafter"/>
</dbReference>
<dbReference type="GO" id="GO:0071051">
    <property type="term" value="P:poly(A)-dependent snoRNA 3'-end processing"/>
    <property type="evidence" value="ECO:0007669"/>
    <property type="project" value="TreeGrafter"/>
</dbReference>